<dbReference type="Proteomes" id="UP000325434">
    <property type="component" value="Unassembled WGS sequence"/>
</dbReference>
<evidence type="ECO:0000256" key="1">
    <source>
        <dbReference type="SAM" id="Phobius"/>
    </source>
</evidence>
<protein>
    <submittedName>
        <fullName evidence="2">Uncharacterized protein</fullName>
    </submittedName>
</protein>
<sequence length="82" mass="9156">MSFQTRGRGCFNCGDASHQVITPQITSAKGIGHVFSKYTIHQPIILRTWTYRPVTVPRRAPQLVTTVVVCCTLLAYTLLTPH</sequence>
<evidence type="ECO:0000313" key="2">
    <source>
        <dbReference type="EMBL" id="KAB8241594.1"/>
    </source>
</evidence>
<organism evidence="2">
    <name type="scientific">Aspergillus flavus</name>
    <dbReference type="NCBI Taxonomy" id="5059"/>
    <lineage>
        <taxon>Eukaryota</taxon>
        <taxon>Fungi</taxon>
        <taxon>Dikarya</taxon>
        <taxon>Ascomycota</taxon>
        <taxon>Pezizomycotina</taxon>
        <taxon>Eurotiomycetes</taxon>
        <taxon>Eurotiomycetidae</taxon>
        <taxon>Eurotiales</taxon>
        <taxon>Aspergillaceae</taxon>
        <taxon>Aspergillus</taxon>
        <taxon>Aspergillus subgen. Circumdati</taxon>
    </lineage>
</organism>
<feature type="transmembrane region" description="Helical" evidence="1">
    <location>
        <begin position="60"/>
        <end position="79"/>
    </location>
</feature>
<reference evidence="2" key="1">
    <citation type="submission" date="2019-04" db="EMBL/GenBank/DDBJ databases">
        <title>Friends and foes A comparative genomics study of 23 Aspergillus species from section Flavi.</title>
        <authorList>
            <consortium name="DOE Joint Genome Institute"/>
            <person name="Kjaerbolling I."/>
            <person name="Vesth T."/>
            <person name="Frisvad J.C."/>
            <person name="Nybo J.L."/>
            <person name="Theobald S."/>
            <person name="Kildgaard S."/>
            <person name="Isbrandt T."/>
            <person name="Kuo A."/>
            <person name="Sato A."/>
            <person name="Lyhne E.K."/>
            <person name="Kogle M.E."/>
            <person name="Wiebenga A."/>
            <person name="Kun R.S."/>
            <person name="Lubbers R.J."/>
            <person name="Makela M.R."/>
            <person name="Barry K."/>
            <person name="Chovatia M."/>
            <person name="Clum A."/>
            <person name="Daum C."/>
            <person name="Haridas S."/>
            <person name="He G."/>
            <person name="LaButti K."/>
            <person name="Lipzen A."/>
            <person name="Mondo S."/>
            <person name="Riley R."/>
            <person name="Salamov A."/>
            <person name="Simmons B.A."/>
            <person name="Magnuson J.K."/>
            <person name="Henrissat B."/>
            <person name="Mortensen U.H."/>
            <person name="Larsen T.O."/>
            <person name="Devries R.P."/>
            <person name="Grigoriev I.V."/>
            <person name="Machida M."/>
            <person name="Baker S.E."/>
            <person name="Andersen M.R."/>
        </authorList>
    </citation>
    <scope>NUCLEOTIDE SEQUENCE [LARGE SCALE GENOMIC DNA]</scope>
    <source>
        <strain evidence="2">CBS 121.62</strain>
    </source>
</reference>
<gene>
    <name evidence="2" type="ORF">BDV35DRAFT_62548</name>
</gene>
<accession>A0A5N6GJH0</accession>
<keyword evidence="1" id="KW-0812">Transmembrane</keyword>
<keyword evidence="1" id="KW-1133">Transmembrane helix</keyword>
<name>A0A5N6GJH0_ASPFL</name>
<dbReference type="AlphaFoldDB" id="A0A5N6GJH0"/>
<keyword evidence="1" id="KW-0472">Membrane</keyword>
<dbReference type="EMBL" id="ML734686">
    <property type="protein sequence ID" value="KAB8241594.1"/>
    <property type="molecule type" value="Genomic_DNA"/>
</dbReference>
<proteinExistence type="predicted"/>